<dbReference type="EMBL" id="WVUH01000108">
    <property type="protein sequence ID" value="MBO4207187.1"/>
    <property type="molecule type" value="Genomic_DNA"/>
</dbReference>
<keyword evidence="2" id="KW-1185">Reference proteome</keyword>
<organism evidence="1 2">
    <name type="scientific">Micromonospora echinofusca</name>
    <dbReference type="NCBI Taxonomy" id="47858"/>
    <lineage>
        <taxon>Bacteria</taxon>
        <taxon>Bacillati</taxon>
        <taxon>Actinomycetota</taxon>
        <taxon>Actinomycetes</taxon>
        <taxon>Micromonosporales</taxon>
        <taxon>Micromonosporaceae</taxon>
        <taxon>Micromonospora</taxon>
    </lineage>
</organism>
<name>A0ABS3VRN5_MICEH</name>
<reference evidence="1 2" key="1">
    <citation type="submission" date="2019-12" db="EMBL/GenBank/DDBJ databases">
        <title>Whole genome sequencing of endophytic Actinobacterium Micromonospora sp. MPMI6T.</title>
        <authorList>
            <person name="Evv R."/>
            <person name="Podile A.R."/>
        </authorList>
    </citation>
    <scope>NUCLEOTIDE SEQUENCE [LARGE SCALE GENOMIC DNA]</scope>
    <source>
        <strain evidence="1 2">MPMI6</strain>
    </source>
</reference>
<accession>A0ABS3VRN5</accession>
<comment type="caution">
    <text evidence="1">The sequence shown here is derived from an EMBL/GenBank/DDBJ whole genome shotgun (WGS) entry which is preliminary data.</text>
</comment>
<evidence type="ECO:0000313" key="1">
    <source>
        <dbReference type="EMBL" id="MBO4207187.1"/>
    </source>
</evidence>
<protein>
    <recommendedName>
        <fullName evidence="3">Immunity protein 35</fullName>
    </recommendedName>
</protein>
<evidence type="ECO:0000313" key="2">
    <source>
        <dbReference type="Proteomes" id="UP000823521"/>
    </source>
</evidence>
<dbReference type="Proteomes" id="UP000823521">
    <property type="component" value="Unassembled WGS sequence"/>
</dbReference>
<gene>
    <name evidence="1" type="ORF">GSF22_14395</name>
</gene>
<proteinExistence type="predicted"/>
<evidence type="ECO:0008006" key="3">
    <source>
        <dbReference type="Google" id="ProtNLM"/>
    </source>
</evidence>
<sequence>MTVYDIAVRLPTSDVLQKRCRALAVLECIIDGGAPYYIYDPAWGKDEAALMSNGSGDEWAVVFTADGTFIRVFDHESAMSPYGDPDHELWPGLIDGIPATLGPQLTEPAFCDEEGQFIATAVLWRLAGDDHWHAGKGITFPPLRGLYDRTGPDGSGMLEILLDDIVDRFVEFTRAYYEIELARTAVEHVVDQKPLTDAVIKTLNPNLTLADLLDNIATIGYPITAT</sequence>
<dbReference type="RefSeq" id="WP_208814085.1">
    <property type="nucleotide sequence ID" value="NZ_WVUH01000108.1"/>
</dbReference>